<dbReference type="Proteomes" id="UP000465601">
    <property type="component" value="Unassembled WGS sequence"/>
</dbReference>
<evidence type="ECO:0000313" key="3">
    <source>
        <dbReference type="Proteomes" id="UP000465601"/>
    </source>
</evidence>
<reference evidence="2 3" key="1">
    <citation type="submission" date="2019-10" db="EMBL/GenBank/DDBJ databases">
        <title>Alkaliphilus serpentinus sp. nov. and Alkaliphilus pronyensis sp. nov., two novel anaerobic alkaliphilic species isolated from the serpentinized-hosted hydrothermal field of the Prony Bay (New Caledonia).</title>
        <authorList>
            <person name="Postec A."/>
        </authorList>
    </citation>
    <scope>NUCLEOTIDE SEQUENCE [LARGE SCALE GENOMIC DNA]</scope>
    <source>
        <strain evidence="2 3">LacT</strain>
    </source>
</reference>
<dbReference type="Gene3D" id="3.30.310.160">
    <property type="entry name" value="YycH protein, domain 2"/>
    <property type="match status" value="1"/>
</dbReference>
<accession>A0A833M918</accession>
<dbReference type="InterPro" id="IPR009996">
    <property type="entry name" value="YycH"/>
</dbReference>
<protein>
    <recommendedName>
        <fullName evidence="1">Regulatory protein YycH domain-containing protein</fullName>
    </recommendedName>
</protein>
<gene>
    <name evidence="2" type="ORF">F8153_02675</name>
</gene>
<dbReference type="RefSeq" id="WP_151864815.1">
    <property type="nucleotide sequence ID" value="NZ_WBZB01000010.1"/>
</dbReference>
<sequence length="469" mass="54299">MNRERVKTIILSILVAISVLLTNQIWRFAPIGVIQSEAANDISQQDILEAKNQIISPQKVTVGFGASFPSHLGTVLVYDDAKEVWDLSKLVIASFFLEEPVIRKITKETYIENYLRQYVELEFGENFSSVLVSSVFSKELDNRVVGNIRTIKKILIPAAYKGIVFMVGEDEEIFQLTLDNYGNDLLKDYIKEEIQSKAHSEYRPLFNNKIMFPTNFTTPVPQLFIESLIDVENERSMILKAKGYFDNFDFVKTIKETSGARVYLYGYGEKSLRINPSGRLVYTEDVGNRSSMDVLSALEEAIEFIEKHGGFPDNSYLASVRTIEENRGYLFAFNYFIDGYAMAFHSSNLNYPVEIEVFDDKIRSYRTFTRRKMTLPSIPKQEPILAPFKVIENNIELLTNDYLRVNNLESIESREEILDHIEAVEMVYFDTKEDKRRQILLPTWKIKIKERVYYFDSYKGELLNTNILN</sequence>
<comment type="caution">
    <text evidence="2">The sequence shown here is derived from an EMBL/GenBank/DDBJ whole genome shotgun (WGS) entry which is preliminary data.</text>
</comment>
<evidence type="ECO:0000259" key="1">
    <source>
        <dbReference type="Pfam" id="PF07435"/>
    </source>
</evidence>
<keyword evidence="3" id="KW-1185">Reference proteome</keyword>
<proteinExistence type="predicted"/>
<organism evidence="2 3">
    <name type="scientific">Alkaliphilus serpentinus</name>
    <dbReference type="NCBI Taxonomy" id="1482731"/>
    <lineage>
        <taxon>Bacteria</taxon>
        <taxon>Bacillati</taxon>
        <taxon>Bacillota</taxon>
        <taxon>Clostridia</taxon>
        <taxon>Peptostreptococcales</taxon>
        <taxon>Natronincolaceae</taxon>
        <taxon>Alkaliphilus</taxon>
    </lineage>
</organism>
<dbReference type="InterPro" id="IPR042274">
    <property type="entry name" value="YycH/YycI_2"/>
</dbReference>
<name>A0A833M918_9FIRM</name>
<dbReference type="Pfam" id="PF07435">
    <property type="entry name" value="YycH"/>
    <property type="match status" value="1"/>
</dbReference>
<evidence type="ECO:0000313" key="2">
    <source>
        <dbReference type="EMBL" id="KAB3532179.1"/>
    </source>
</evidence>
<feature type="domain" description="Regulatory protein YycH" evidence="1">
    <location>
        <begin position="4"/>
        <end position="452"/>
    </location>
</feature>
<dbReference type="OrthoDB" id="1696612at2"/>
<dbReference type="EMBL" id="WBZB01000010">
    <property type="protein sequence ID" value="KAB3532179.1"/>
    <property type="molecule type" value="Genomic_DNA"/>
</dbReference>
<dbReference type="AlphaFoldDB" id="A0A833M918"/>